<keyword evidence="2" id="KW-1185">Reference proteome</keyword>
<proteinExistence type="predicted"/>
<evidence type="ECO:0000313" key="2">
    <source>
        <dbReference type="Proteomes" id="UP001396334"/>
    </source>
</evidence>
<sequence>MVMGKKTLEKKIVVKHLDLVTRVLSKAKPTKIRRKSCCNTMACCGRITASDLKLLSDLIVSVISIFLMMAETDPVAKLSSGDWLDVPEVIML</sequence>
<comment type="caution">
    <text evidence="1">The sequence shown here is derived from an EMBL/GenBank/DDBJ whole genome shotgun (WGS) entry which is preliminary data.</text>
</comment>
<gene>
    <name evidence="1" type="ORF">V6N11_008804</name>
</gene>
<protein>
    <submittedName>
        <fullName evidence="1">Uncharacterized protein</fullName>
    </submittedName>
</protein>
<organism evidence="1 2">
    <name type="scientific">Hibiscus sabdariffa</name>
    <name type="common">roselle</name>
    <dbReference type="NCBI Taxonomy" id="183260"/>
    <lineage>
        <taxon>Eukaryota</taxon>
        <taxon>Viridiplantae</taxon>
        <taxon>Streptophyta</taxon>
        <taxon>Embryophyta</taxon>
        <taxon>Tracheophyta</taxon>
        <taxon>Spermatophyta</taxon>
        <taxon>Magnoliopsida</taxon>
        <taxon>eudicotyledons</taxon>
        <taxon>Gunneridae</taxon>
        <taxon>Pentapetalae</taxon>
        <taxon>rosids</taxon>
        <taxon>malvids</taxon>
        <taxon>Malvales</taxon>
        <taxon>Malvaceae</taxon>
        <taxon>Malvoideae</taxon>
        <taxon>Hibiscus</taxon>
    </lineage>
</organism>
<name>A0ABR2NQN8_9ROSI</name>
<accession>A0ABR2NQN8</accession>
<reference evidence="1 2" key="1">
    <citation type="journal article" date="2024" name="G3 (Bethesda)">
        <title>Genome assembly of Hibiscus sabdariffa L. provides insights into metabolisms of medicinal natural products.</title>
        <authorList>
            <person name="Kim T."/>
        </authorList>
    </citation>
    <scope>NUCLEOTIDE SEQUENCE [LARGE SCALE GENOMIC DNA]</scope>
    <source>
        <strain evidence="1">TK-2024</strain>
        <tissue evidence="1">Old leaves</tissue>
    </source>
</reference>
<dbReference type="EMBL" id="JBBPBN010000112">
    <property type="protein sequence ID" value="KAK8978494.1"/>
    <property type="molecule type" value="Genomic_DNA"/>
</dbReference>
<evidence type="ECO:0000313" key="1">
    <source>
        <dbReference type="EMBL" id="KAK8978494.1"/>
    </source>
</evidence>
<dbReference type="Proteomes" id="UP001396334">
    <property type="component" value="Unassembled WGS sequence"/>
</dbReference>